<keyword evidence="3" id="KW-0812">Transmembrane</keyword>
<dbReference type="OrthoDB" id="1394818at2759"/>
<dbReference type="Pfam" id="PF12819">
    <property type="entry name" value="Malectin_like"/>
    <property type="match status" value="1"/>
</dbReference>
<evidence type="ECO:0000256" key="1">
    <source>
        <dbReference type="ARBA" id="ARBA00004167"/>
    </source>
</evidence>
<feature type="domain" description="Malectin-like" evidence="10">
    <location>
        <begin position="29"/>
        <end position="351"/>
    </location>
</feature>
<evidence type="ECO:0000313" key="11">
    <source>
        <dbReference type="EMBL" id="CDO99027.1"/>
    </source>
</evidence>
<proteinExistence type="predicted"/>
<accession>A0A068TSJ7</accession>
<protein>
    <recommendedName>
        <fullName evidence="13">Malectin-like domain-containing protein</fullName>
    </recommendedName>
</protein>
<keyword evidence="2" id="KW-0433">Leucine-rich repeat</keyword>
<dbReference type="OMA" id="GWKYMIR"/>
<dbReference type="PANTHER" id="PTHR45631:SF3">
    <property type="entry name" value="OS05G0393100 PROTEIN"/>
    <property type="match status" value="1"/>
</dbReference>
<dbReference type="FunCoup" id="A0A068TSJ7">
    <property type="interactions" value="606"/>
</dbReference>
<reference evidence="12" key="1">
    <citation type="journal article" date="2014" name="Science">
        <title>The coffee genome provides insight into the convergent evolution of caffeine biosynthesis.</title>
        <authorList>
            <person name="Denoeud F."/>
            <person name="Carretero-Paulet L."/>
            <person name="Dereeper A."/>
            <person name="Droc G."/>
            <person name="Guyot R."/>
            <person name="Pietrella M."/>
            <person name="Zheng C."/>
            <person name="Alberti A."/>
            <person name="Anthony F."/>
            <person name="Aprea G."/>
            <person name="Aury J.M."/>
            <person name="Bento P."/>
            <person name="Bernard M."/>
            <person name="Bocs S."/>
            <person name="Campa C."/>
            <person name="Cenci A."/>
            <person name="Combes M.C."/>
            <person name="Crouzillat D."/>
            <person name="Da Silva C."/>
            <person name="Daddiego L."/>
            <person name="De Bellis F."/>
            <person name="Dussert S."/>
            <person name="Garsmeur O."/>
            <person name="Gayraud T."/>
            <person name="Guignon V."/>
            <person name="Jahn K."/>
            <person name="Jamilloux V."/>
            <person name="Joet T."/>
            <person name="Labadie K."/>
            <person name="Lan T."/>
            <person name="Leclercq J."/>
            <person name="Lepelley M."/>
            <person name="Leroy T."/>
            <person name="Li L.T."/>
            <person name="Librado P."/>
            <person name="Lopez L."/>
            <person name="Munoz A."/>
            <person name="Noel B."/>
            <person name="Pallavicini A."/>
            <person name="Perrotta G."/>
            <person name="Poncet V."/>
            <person name="Pot D."/>
            <person name="Priyono X."/>
            <person name="Rigoreau M."/>
            <person name="Rouard M."/>
            <person name="Rozas J."/>
            <person name="Tranchant-Dubreuil C."/>
            <person name="VanBuren R."/>
            <person name="Zhang Q."/>
            <person name="Andrade A.C."/>
            <person name="Argout X."/>
            <person name="Bertrand B."/>
            <person name="de Kochko A."/>
            <person name="Graziosi G."/>
            <person name="Henry R.J."/>
            <person name="Jayarama X."/>
            <person name="Ming R."/>
            <person name="Nagai C."/>
            <person name="Rounsley S."/>
            <person name="Sankoff D."/>
            <person name="Giuliano G."/>
            <person name="Albert V.A."/>
            <person name="Wincker P."/>
            <person name="Lashermes P."/>
        </authorList>
    </citation>
    <scope>NUCLEOTIDE SEQUENCE [LARGE SCALE GENOMIC DNA]</scope>
    <source>
        <strain evidence="12">cv. DH200-94</strain>
    </source>
</reference>
<evidence type="ECO:0008006" key="13">
    <source>
        <dbReference type="Google" id="ProtNLM"/>
    </source>
</evidence>
<evidence type="ECO:0000256" key="8">
    <source>
        <dbReference type="SAM" id="SignalP"/>
    </source>
</evidence>
<dbReference type="GO" id="GO:0016020">
    <property type="term" value="C:membrane"/>
    <property type="evidence" value="ECO:0007669"/>
    <property type="project" value="UniProtKB-SubCell"/>
</dbReference>
<evidence type="ECO:0000256" key="5">
    <source>
        <dbReference type="ARBA" id="ARBA00022737"/>
    </source>
</evidence>
<feature type="signal peptide" evidence="8">
    <location>
        <begin position="1"/>
        <end position="21"/>
    </location>
</feature>
<evidence type="ECO:0000259" key="10">
    <source>
        <dbReference type="Pfam" id="PF12819"/>
    </source>
</evidence>
<feature type="domain" description="Leucine-rich repeat-containing N-terminal plant-type" evidence="9">
    <location>
        <begin position="362"/>
        <end position="398"/>
    </location>
</feature>
<dbReference type="SUPFAM" id="SSF52058">
    <property type="entry name" value="L domain-like"/>
    <property type="match status" value="1"/>
</dbReference>
<dbReference type="PhylomeDB" id="A0A068TSJ7"/>
<dbReference type="Pfam" id="PF08263">
    <property type="entry name" value="LRRNT_2"/>
    <property type="match status" value="1"/>
</dbReference>
<evidence type="ECO:0000256" key="6">
    <source>
        <dbReference type="ARBA" id="ARBA00022989"/>
    </source>
</evidence>
<dbReference type="InterPro" id="IPR032675">
    <property type="entry name" value="LRR_dom_sf"/>
</dbReference>
<name>A0A068TSJ7_COFCA</name>
<dbReference type="FunFam" id="3.80.10.10:FF:000129">
    <property type="entry name" value="Leucine-rich repeat receptor-like kinase"/>
    <property type="match status" value="1"/>
</dbReference>
<dbReference type="EMBL" id="HG739087">
    <property type="protein sequence ID" value="CDO99027.1"/>
    <property type="molecule type" value="Genomic_DNA"/>
</dbReference>
<evidence type="ECO:0000256" key="7">
    <source>
        <dbReference type="ARBA" id="ARBA00023136"/>
    </source>
</evidence>
<dbReference type="InParanoid" id="A0A068TSJ7"/>
<organism evidence="11 12">
    <name type="scientific">Coffea canephora</name>
    <name type="common">Robusta coffee</name>
    <dbReference type="NCBI Taxonomy" id="49390"/>
    <lineage>
        <taxon>Eukaryota</taxon>
        <taxon>Viridiplantae</taxon>
        <taxon>Streptophyta</taxon>
        <taxon>Embryophyta</taxon>
        <taxon>Tracheophyta</taxon>
        <taxon>Spermatophyta</taxon>
        <taxon>Magnoliopsida</taxon>
        <taxon>eudicotyledons</taxon>
        <taxon>Gunneridae</taxon>
        <taxon>Pentapetalae</taxon>
        <taxon>asterids</taxon>
        <taxon>lamiids</taxon>
        <taxon>Gentianales</taxon>
        <taxon>Rubiaceae</taxon>
        <taxon>Ixoroideae</taxon>
        <taxon>Gardenieae complex</taxon>
        <taxon>Bertiereae - Coffeeae clade</taxon>
        <taxon>Coffeeae</taxon>
        <taxon>Coffea</taxon>
    </lineage>
</organism>
<dbReference type="Proteomes" id="UP000295252">
    <property type="component" value="Chromosome V"/>
</dbReference>
<comment type="subcellular location">
    <subcellularLocation>
        <location evidence="1">Membrane</location>
        <topology evidence="1">Single-pass membrane protein</topology>
    </subcellularLocation>
</comment>
<feature type="chain" id="PRO_5001654164" description="Malectin-like domain-containing protein" evidence="8">
    <location>
        <begin position="22"/>
        <end position="515"/>
    </location>
</feature>
<evidence type="ECO:0000313" key="12">
    <source>
        <dbReference type="Proteomes" id="UP000295252"/>
    </source>
</evidence>
<dbReference type="InterPro" id="IPR013210">
    <property type="entry name" value="LRR_N_plant-typ"/>
</dbReference>
<evidence type="ECO:0000259" key="9">
    <source>
        <dbReference type="Pfam" id="PF08263"/>
    </source>
</evidence>
<keyword evidence="4 8" id="KW-0732">Signal</keyword>
<dbReference type="InterPro" id="IPR024788">
    <property type="entry name" value="Malectin-like_Carb-bd_dom"/>
</dbReference>
<evidence type="ECO:0000256" key="4">
    <source>
        <dbReference type="ARBA" id="ARBA00022729"/>
    </source>
</evidence>
<keyword evidence="6" id="KW-1133">Transmembrane helix</keyword>
<evidence type="ECO:0000256" key="2">
    <source>
        <dbReference type="ARBA" id="ARBA00022614"/>
    </source>
</evidence>
<dbReference type="AlphaFoldDB" id="A0A068TSJ7"/>
<dbReference type="Pfam" id="PF00560">
    <property type="entry name" value="LRR_1"/>
    <property type="match status" value="2"/>
</dbReference>
<keyword evidence="7" id="KW-0472">Membrane</keyword>
<keyword evidence="5" id="KW-0677">Repeat</keyword>
<dbReference type="STRING" id="49390.A0A068TSJ7"/>
<dbReference type="PANTHER" id="PTHR45631">
    <property type="entry name" value="OS07G0107800 PROTEIN-RELATED"/>
    <property type="match status" value="1"/>
</dbReference>
<dbReference type="Gene3D" id="3.80.10.10">
    <property type="entry name" value="Ribonuclease Inhibitor"/>
    <property type="match status" value="1"/>
</dbReference>
<dbReference type="Gramene" id="CDO99027">
    <property type="protein sequence ID" value="CDO99027"/>
    <property type="gene ID" value="GSCOC_T00026032001"/>
</dbReference>
<keyword evidence="12" id="KW-1185">Reference proteome</keyword>
<sequence length="515" mass="56175">MKFLFPFLLLFLSLIPSLTFSESLRGTFIDCGATSPTVINGQQWVPDNDFITVGTPKNLSTQYEELTLSTVRTFPVQNNIYKKFCYDIPAFRTGKYLVRTTYFYGGVNGNANPPVFDQVVDGTIWSIVNTTEDYGQKKASIYEGIFVAAGKTISVCLAANNYTDSDPFISALEVVVLANSLYNSTDFGTYGLKLVARHSFGYNGPLIRYPDDQFDRYWQPFGEDNSTTPSSRNVSVSGFWNIPPLKVFQTHLGKNQPKPLELQWPSTSLPNSTYYIALYFADDRVSPSASPRVFNITVNGIMYYANLAVTEAGEAVFANQWPLAGLTNITLTPATGSAIGPLINAGEVFEVLNLGGRTLTRDVIAMERIKASIKNPPLDWNGDPCLPRQYSWTGVSCSKGPKVRVTTLNLTNMGISGSISPNISSLTALSGILLGSNSLTGSIPNLSSLKRLEILHLEDNKLSGEIPSSVGNIQNLRELFLQNNNLTGTLPSNLVGKSGLNLKDSGNPFLSPPAS</sequence>
<dbReference type="InterPro" id="IPR001611">
    <property type="entry name" value="Leu-rich_rpt"/>
</dbReference>
<dbReference type="Gene3D" id="2.60.120.430">
    <property type="entry name" value="Galactose-binding lectin"/>
    <property type="match status" value="2"/>
</dbReference>
<gene>
    <name evidence="11" type="ORF">GSCOC_T00026032001</name>
</gene>
<evidence type="ECO:0000256" key="3">
    <source>
        <dbReference type="ARBA" id="ARBA00022692"/>
    </source>
</evidence>